<sequence>MAHLLIAEDEPVLRMLVLDTLEEEGYRIDVACDGEEAYRKLLDNDYDLVLLDYMMPKMTGIEIIERIRQIPERSGLQILMLSAKSQQAERQKVLDAGANAFLSKPFSPIELIDKVEEMLK</sequence>
<name>A0A0D5NP69_9BACL</name>
<keyword evidence="5" id="KW-0804">Transcription</keyword>
<reference evidence="8 9" key="1">
    <citation type="journal article" date="2015" name="J. Biotechnol.">
        <title>Complete genome sequence of Paenibacillus beijingensis 7188(T) (=DSM 24997(T)), a novel rhizobacterium from jujube garden soil.</title>
        <authorList>
            <person name="Kwak Y."/>
            <person name="Shin J.H."/>
        </authorList>
    </citation>
    <scope>NUCLEOTIDE SEQUENCE [LARGE SCALE GENOMIC DNA]</scope>
    <source>
        <strain evidence="8 9">DSM 24997</strain>
    </source>
</reference>
<keyword evidence="8" id="KW-0418">Kinase</keyword>
<dbReference type="SUPFAM" id="SSF52172">
    <property type="entry name" value="CheY-like"/>
    <property type="match status" value="1"/>
</dbReference>
<dbReference type="SMART" id="SM00448">
    <property type="entry name" value="REC"/>
    <property type="match status" value="1"/>
</dbReference>
<dbReference type="HOGENOM" id="CLU_000445_69_15_9"/>
<dbReference type="InterPro" id="IPR001789">
    <property type="entry name" value="Sig_transdc_resp-reg_receiver"/>
</dbReference>
<evidence type="ECO:0000313" key="9">
    <source>
        <dbReference type="Proteomes" id="UP000032633"/>
    </source>
</evidence>
<evidence type="ECO:0000259" key="7">
    <source>
        <dbReference type="PROSITE" id="PS50110"/>
    </source>
</evidence>
<dbReference type="InterPro" id="IPR011006">
    <property type="entry name" value="CheY-like_superfamily"/>
</dbReference>
<evidence type="ECO:0000313" key="8">
    <source>
        <dbReference type="EMBL" id="AJY76693.1"/>
    </source>
</evidence>
<dbReference type="STRING" id="1126833.VN24_21610"/>
<feature type="domain" description="Response regulatory" evidence="7">
    <location>
        <begin position="3"/>
        <end position="119"/>
    </location>
</feature>
<feature type="modified residue" description="4-aspartylphosphate" evidence="6">
    <location>
        <position position="52"/>
    </location>
</feature>
<gene>
    <name evidence="8" type="ORF">VN24_21610</name>
</gene>
<dbReference type="InterPro" id="IPR050595">
    <property type="entry name" value="Bact_response_regulator"/>
</dbReference>
<evidence type="ECO:0000256" key="1">
    <source>
        <dbReference type="ARBA" id="ARBA00022553"/>
    </source>
</evidence>
<keyword evidence="8" id="KW-0808">Transferase</keyword>
<dbReference type="PATRIC" id="fig|1126833.4.peg.4751"/>
<protein>
    <submittedName>
        <fullName evidence="8">Histidine kinase</fullName>
    </submittedName>
</protein>
<dbReference type="AlphaFoldDB" id="A0A0D5NP69"/>
<dbReference type="PROSITE" id="PS50110">
    <property type="entry name" value="RESPONSE_REGULATORY"/>
    <property type="match status" value="1"/>
</dbReference>
<dbReference type="Pfam" id="PF00072">
    <property type="entry name" value="Response_reg"/>
    <property type="match status" value="1"/>
</dbReference>
<evidence type="ECO:0000256" key="6">
    <source>
        <dbReference type="PROSITE-ProRule" id="PRU00169"/>
    </source>
</evidence>
<accession>A0A0D5NP69</accession>
<dbReference type="RefSeq" id="WP_045672118.1">
    <property type="nucleotide sequence ID" value="NZ_CP011058.1"/>
</dbReference>
<dbReference type="Proteomes" id="UP000032633">
    <property type="component" value="Chromosome"/>
</dbReference>
<dbReference type="Gene3D" id="3.40.50.2300">
    <property type="match status" value="1"/>
</dbReference>
<dbReference type="CDD" id="cd17546">
    <property type="entry name" value="REC_hyHK_CKI1_RcsC-like"/>
    <property type="match status" value="1"/>
</dbReference>
<evidence type="ECO:0000256" key="3">
    <source>
        <dbReference type="ARBA" id="ARBA00023015"/>
    </source>
</evidence>
<reference evidence="9" key="2">
    <citation type="submission" date="2015-03" db="EMBL/GenBank/DDBJ databases">
        <title>Genome sequence of Paenibacillus beijingensis strain DSM 24997T.</title>
        <authorList>
            <person name="Kwak Y."/>
            <person name="Shin J.-H."/>
        </authorList>
    </citation>
    <scope>NUCLEOTIDE SEQUENCE [LARGE SCALE GENOMIC DNA]</scope>
    <source>
        <strain evidence="9">DSM 24997</strain>
    </source>
</reference>
<dbReference type="KEGG" id="pbj:VN24_21610"/>
<dbReference type="GO" id="GO:0016301">
    <property type="term" value="F:kinase activity"/>
    <property type="evidence" value="ECO:0007669"/>
    <property type="project" value="UniProtKB-KW"/>
</dbReference>
<evidence type="ECO:0000256" key="4">
    <source>
        <dbReference type="ARBA" id="ARBA00023125"/>
    </source>
</evidence>
<proteinExistence type="predicted"/>
<evidence type="ECO:0000256" key="5">
    <source>
        <dbReference type="ARBA" id="ARBA00023163"/>
    </source>
</evidence>
<keyword evidence="2" id="KW-0902">Two-component regulatory system</keyword>
<keyword evidence="9" id="KW-1185">Reference proteome</keyword>
<dbReference type="OrthoDB" id="9797769at2"/>
<dbReference type="PANTHER" id="PTHR44591:SF3">
    <property type="entry name" value="RESPONSE REGULATORY DOMAIN-CONTAINING PROTEIN"/>
    <property type="match status" value="1"/>
</dbReference>
<keyword evidence="3" id="KW-0805">Transcription regulation</keyword>
<dbReference type="GO" id="GO:0003677">
    <property type="term" value="F:DNA binding"/>
    <property type="evidence" value="ECO:0007669"/>
    <property type="project" value="UniProtKB-KW"/>
</dbReference>
<keyword evidence="4" id="KW-0238">DNA-binding</keyword>
<dbReference type="FunFam" id="3.40.50.2300:FF:000001">
    <property type="entry name" value="DNA-binding response regulator PhoB"/>
    <property type="match status" value="1"/>
</dbReference>
<dbReference type="PANTHER" id="PTHR44591">
    <property type="entry name" value="STRESS RESPONSE REGULATOR PROTEIN 1"/>
    <property type="match status" value="1"/>
</dbReference>
<dbReference type="GO" id="GO:0000160">
    <property type="term" value="P:phosphorelay signal transduction system"/>
    <property type="evidence" value="ECO:0007669"/>
    <property type="project" value="UniProtKB-KW"/>
</dbReference>
<evidence type="ECO:0000256" key="2">
    <source>
        <dbReference type="ARBA" id="ARBA00023012"/>
    </source>
</evidence>
<dbReference type="EMBL" id="CP011058">
    <property type="protein sequence ID" value="AJY76693.1"/>
    <property type="molecule type" value="Genomic_DNA"/>
</dbReference>
<organism evidence="8 9">
    <name type="scientific">Paenibacillus beijingensis</name>
    <dbReference type="NCBI Taxonomy" id="1126833"/>
    <lineage>
        <taxon>Bacteria</taxon>
        <taxon>Bacillati</taxon>
        <taxon>Bacillota</taxon>
        <taxon>Bacilli</taxon>
        <taxon>Bacillales</taxon>
        <taxon>Paenibacillaceae</taxon>
        <taxon>Paenibacillus</taxon>
    </lineage>
</organism>
<keyword evidence="1 6" id="KW-0597">Phosphoprotein</keyword>